<gene>
    <name evidence="2" type="ORF">QFZ46_001327</name>
</gene>
<name>A0ABU0P888_9MICO</name>
<accession>A0ABU0P888</accession>
<dbReference type="NCBIfam" id="NF038084">
    <property type="entry name" value="DHCW_cupin"/>
    <property type="match status" value="1"/>
</dbReference>
<feature type="region of interest" description="Disordered" evidence="1">
    <location>
        <begin position="1"/>
        <end position="24"/>
    </location>
</feature>
<dbReference type="Proteomes" id="UP001239085">
    <property type="component" value="Unassembled WGS sequence"/>
</dbReference>
<evidence type="ECO:0000313" key="3">
    <source>
        <dbReference type="Proteomes" id="UP001239085"/>
    </source>
</evidence>
<organism evidence="2 3">
    <name type="scientific">Microbacterium murale</name>
    <dbReference type="NCBI Taxonomy" id="1081040"/>
    <lineage>
        <taxon>Bacteria</taxon>
        <taxon>Bacillati</taxon>
        <taxon>Actinomycetota</taxon>
        <taxon>Actinomycetes</taxon>
        <taxon>Micrococcales</taxon>
        <taxon>Microbacteriaceae</taxon>
        <taxon>Microbacterium</taxon>
    </lineage>
</organism>
<comment type="caution">
    <text evidence="2">The sequence shown here is derived from an EMBL/GenBank/DDBJ whole genome shotgun (WGS) entry which is preliminary data.</text>
</comment>
<evidence type="ECO:0000313" key="2">
    <source>
        <dbReference type="EMBL" id="MDQ0643167.1"/>
    </source>
</evidence>
<evidence type="ECO:0000256" key="1">
    <source>
        <dbReference type="SAM" id="MobiDB-lite"/>
    </source>
</evidence>
<protein>
    <recommendedName>
        <fullName evidence="4">DHCW motif cupin fold protein</fullName>
    </recommendedName>
</protein>
<dbReference type="SUPFAM" id="SSF51182">
    <property type="entry name" value="RmlC-like cupins"/>
    <property type="match status" value="1"/>
</dbReference>
<dbReference type="InterPro" id="IPR047713">
    <property type="entry name" value="DHCW_cupin"/>
</dbReference>
<evidence type="ECO:0008006" key="4">
    <source>
        <dbReference type="Google" id="ProtNLM"/>
    </source>
</evidence>
<reference evidence="2 3" key="1">
    <citation type="submission" date="2023-07" db="EMBL/GenBank/DDBJ databases">
        <title>Comparative genomics of wheat-associated soil bacteria to identify genetic determinants of phenazine resistance.</title>
        <authorList>
            <person name="Mouncey N."/>
        </authorList>
    </citation>
    <scope>NUCLEOTIDE SEQUENCE [LARGE SCALE GENOMIC DNA]</scope>
    <source>
        <strain evidence="2 3">W2I7</strain>
    </source>
</reference>
<dbReference type="EMBL" id="JAUSXK010000001">
    <property type="protein sequence ID" value="MDQ0643167.1"/>
    <property type="molecule type" value="Genomic_DNA"/>
</dbReference>
<sequence>MTDEQAGPVPGQHAFSTTDWDAIAPTVHPGESGKALWRTKTIGALRLRKVEYTPRYLADHWCSRGHVLLVLNGELHTELDDGRVVTLHAGQSYEVANDQEAHRSSTTTGATLFIVD</sequence>
<dbReference type="RefSeq" id="WP_307359678.1">
    <property type="nucleotide sequence ID" value="NZ_JAUSXK010000001.1"/>
</dbReference>
<keyword evidence="3" id="KW-1185">Reference proteome</keyword>
<proteinExistence type="predicted"/>
<dbReference type="InterPro" id="IPR011051">
    <property type="entry name" value="RmlC_Cupin_sf"/>
</dbReference>